<evidence type="ECO:0000313" key="1">
    <source>
        <dbReference type="EMBL" id="JAH26776.1"/>
    </source>
</evidence>
<name>A0A0E9RCC7_ANGAN</name>
<accession>A0A0E9RCC7</accession>
<sequence length="54" mass="5886">MYTHMCESVLRHSLVTMGCGCLQALWALCRHPSGSVPAPVRPIKPVRGVALQQV</sequence>
<dbReference type="AlphaFoldDB" id="A0A0E9RCC7"/>
<reference evidence="1" key="1">
    <citation type="submission" date="2014-11" db="EMBL/GenBank/DDBJ databases">
        <authorList>
            <person name="Amaro Gonzalez C."/>
        </authorList>
    </citation>
    <scope>NUCLEOTIDE SEQUENCE</scope>
</reference>
<protein>
    <submittedName>
        <fullName evidence="1">Uncharacterized protein</fullName>
    </submittedName>
</protein>
<reference evidence="1" key="2">
    <citation type="journal article" date="2015" name="Fish Shellfish Immunol.">
        <title>Early steps in the European eel (Anguilla anguilla)-Vibrio vulnificus interaction in the gills: Role of the RtxA13 toxin.</title>
        <authorList>
            <person name="Callol A."/>
            <person name="Pajuelo D."/>
            <person name="Ebbesson L."/>
            <person name="Teles M."/>
            <person name="MacKenzie S."/>
            <person name="Amaro C."/>
        </authorList>
    </citation>
    <scope>NUCLEOTIDE SEQUENCE</scope>
</reference>
<dbReference type="EMBL" id="GBXM01081801">
    <property type="protein sequence ID" value="JAH26776.1"/>
    <property type="molecule type" value="Transcribed_RNA"/>
</dbReference>
<organism evidence="1">
    <name type="scientific">Anguilla anguilla</name>
    <name type="common">European freshwater eel</name>
    <name type="synonym">Muraena anguilla</name>
    <dbReference type="NCBI Taxonomy" id="7936"/>
    <lineage>
        <taxon>Eukaryota</taxon>
        <taxon>Metazoa</taxon>
        <taxon>Chordata</taxon>
        <taxon>Craniata</taxon>
        <taxon>Vertebrata</taxon>
        <taxon>Euteleostomi</taxon>
        <taxon>Actinopterygii</taxon>
        <taxon>Neopterygii</taxon>
        <taxon>Teleostei</taxon>
        <taxon>Anguilliformes</taxon>
        <taxon>Anguillidae</taxon>
        <taxon>Anguilla</taxon>
    </lineage>
</organism>
<proteinExistence type="predicted"/>